<keyword evidence="13" id="KW-1185">Reference proteome</keyword>
<keyword evidence="6" id="KW-0548">Nucleotidyltransferase</keyword>
<dbReference type="InterPro" id="IPR015864">
    <property type="entry name" value="FAD_synthase"/>
</dbReference>
<dbReference type="EMBL" id="JBHUCO010000038">
    <property type="protein sequence ID" value="MFD1521727.1"/>
    <property type="molecule type" value="Genomic_DNA"/>
</dbReference>
<evidence type="ECO:0000256" key="7">
    <source>
        <dbReference type="ARBA" id="ARBA00022741"/>
    </source>
</evidence>
<dbReference type="Proteomes" id="UP001597114">
    <property type="component" value="Unassembled WGS sequence"/>
</dbReference>
<evidence type="ECO:0000256" key="2">
    <source>
        <dbReference type="ARBA" id="ARBA00012393"/>
    </source>
</evidence>
<keyword evidence="7" id="KW-0547">Nucleotide-binding</keyword>
<evidence type="ECO:0000256" key="8">
    <source>
        <dbReference type="ARBA" id="ARBA00022827"/>
    </source>
</evidence>
<gene>
    <name evidence="12" type="ORF">ACFSJD_29805</name>
</gene>
<keyword evidence="3" id="KW-0285">Flavoprotein</keyword>
<name>A0ABW4F3B6_9PSEU</name>
<evidence type="ECO:0000256" key="5">
    <source>
        <dbReference type="ARBA" id="ARBA00022679"/>
    </source>
</evidence>
<evidence type="ECO:0000256" key="6">
    <source>
        <dbReference type="ARBA" id="ARBA00022695"/>
    </source>
</evidence>
<evidence type="ECO:0000313" key="12">
    <source>
        <dbReference type="EMBL" id="MFD1521727.1"/>
    </source>
</evidence>
<evidence type="ECO:0000313" key="13">
    <source>
        <dbReference type="Proteomes" id="UP001597114"/>
    </source>
</evidence>
<evidence type="ECO:0000256" key="1">
    <source>
        <dbReference type="ARBA" id="ARBA00004726"/>
    </source>
</evidence>
<evidence type="ECO:0000256" key="4">
    <source>
        <dbReference type="ARBA" id="ARBA00022643"/>
    </source>
</evidence>
<protein>
    <recommendedName>
        <fullName evidence="2">FAD synthase</fullName>
        <ecNumber evidence="2">2.7.7.2</ecNumber>
    </recommendedName>
</protein>
<comment type="pathway">
    <text evidence="1">Cofactor biosynthesis; FAD biosynthesis; FAD from FMN: step 1/1.</text>
</comment>
<comment type="caution">
    <text evidence="12">The sequence shown here is derived from an EMBL/GenBank/DDBJ whole genome shotgun (WGS) entry which is preliminary data.</text>
</comment>
<dbReference type="Gene3D" id="3.40.50.620">
    <property type="entry name" value="HUPs"/>
    <property type="match status" value="1"/>
</dbReference>
<evidence type="ECO:0000259" key="11">
    <source>
        <dbReference type="Pfam" id="PF06574"/>
    </source>
</evidence>
<keyword evidence="8" id="KW-0274">FAD</keyword>
<dbReference type="RefSeq" id="WP_344722347.1">
    <property type="nucleotide sequence ID" value="NZ_BAAAUS010000011.1"/>
</dbReference>
<keyword evidence="9" id="KW-0067">ATP-binding</keyword>
<evidence type="ECO:0000256" key="9">
    <source>
        <dbReference type="ARBA" id="ARBA00022840"/>
    </source>
</evidence>
<keyword evidence="5" id="KW-0808">Transferase</keyword>
<dbReference type="EC" id="2.7.7.2" evidence="2"/>
<keyword evidence="4" id="KW-0288">FMN</keyword>
<dbReference type="SUPFAM" id="SSF52374">
    <property type="entry name" value="Nucleotidylyl transferase"/>
    <property type="match status" value="1"/>
</dbReference>
<reference evidence="13" key="1">
    <citation type="journal article" date="2019" name="Int. J. Syst. Evol. Microbiol.">
        <title>The Global Catalogue of Microorganisms (GCM) 10K type strain sequencing project: providing services to taxonomists for standard genome sequencing and annotation.</title>
        <authorList>
            <consortium name="The Broad Institute Genomics Platform"/>
            <consortium name="The Broad Institute Genome Sequencing Center for Infectious Disease"/>
            <person name="Wu L."/>
            <person name="Ma J."/>
        </authorList>
    </citation>
    <scope>NUCLEOTIDE SEQUENCE [LARGE SCALE GENOMIC DNA]</scope>
    <source>
        <strain evidence="13">CCM 7043</strain>
    </source>
</reference>
<evidence type="ECO:0000256" key="10">
    <source>
        <dbReference type="ARBA" id="ARBA00049494"/>
    </source>
</evidence>
<sequence>MSAETGIVLAPGARTAHTAPPDIAIVALDRVRPRSRAVAVGCFDGVHRGHRRVVDGCDTVLTFDPHPLAVLRPEAAPLLLTDRADQARRLAASGVREIVIVPFDAAWAAMPAAEFVDLVLVDLLRARLVSVGANFRFGAFGHGSGATLAADPRFTTRVTPLVTAGADTVSSSRIRALVTAGNVRQAAHLLGEPHVQPALRRGADLRFASGLAVPRTGEYSVLVDGVPSRWRAGGSGDRDTGDTHASSGDLVEVTFLSRITD</sequence>
<comment type="catalytic activity">
    <reaction evidence="10">
        <text>FMN + ATP + H(+) = FAD + diphosphate</text>
        <dbReference type="Rhea" id="RHEA:17237"/>
        <dbReference type="ChEBI" id="CHEBI:15378"/>
        <dbReference type="ChEBI" id="CHEBI:30616"/>
        <dbReference type="ChEBI" id="CHEBI:33019"/>
        <dbReference type="ChEBI" id="CHEBI:57692"/>
        <dbReference type="ChEBI" id="CHEBI:58210"/>
        <dbReference type="EC" id="2.7.7.2"/>
    </reaction>
</comment>
<dbReference type="InterPro" id="IPR014729">
    <property type="entry name" value="Rossmann-like_a/b/a_fold"/>
</dbReference>
<accession>A0ABW4F3B6</accession>
<proteinExistence type="predicted"/>
<evidence type="ECO:0000256" key="3">
    <source>
        <dbReference type="ARBA" id="ARBA00022630"/>
    </source>
</evidence>
<feature type="domain" description="FAD synthetase" evidence="11">
    <location>
        <begin position="33"/>
        <end position="173"/>
    </location>
</feature>
<organism evidence="12 13">
    <name type="scientific">Pseudonocardia yunnanensis</name>
    <dbReference type="NCBI Taxonomy" id="58107"/>
    <lineage>
        <taxon>Bacteria</taxon>
        <taxon>Bacillati</taxon>
        <taxon>Actinomycetota</taxon>
        <taxon>Actinomycetes</taxon>
        <taxon>Pseudonocardiales</taxon>
        <taxon>Pseudonocardiaceae</taxon>
        <taxon>Pseudonocardia</taxon>
    </lineage>
</organism>
<dbReference type="CDD" id="cd02064">
    <property type="entry name" value="FAD_synthetase_N"/>
    <property type="match status" value="1"/>
</dbReference>
<dbReference type="Pfam" id="PF06574">
    <property type="entry name" value="FAD_syn"/>
    <property type="match status" value="1"/>
</dbReference>